<proteinExistence type="predicted"/>
<evidence type="ECO:0000313" key="1">
    <source>
        <dbReference type="EMBL" id="EDM01657.1"/>
    </source>
</evidence>
<protein>
    <submittedName>
        <fullName evidence="1">RCG29840</fullName>
    </submittedName>
</protein>
<name>A6IMD2_RAT</name>
<organism evidence="1 2">
    <name type="scientific">Rattus norvegicus</name>
    <name type="common">Rat</name>
    <dbReference type="NCBI Taxonomy" id="10116"/>
    <lineage>
        <taxon>Eukaryota</taxon>
        <taxon>Metazoa</taxon>
        <taxon>Chordata</taxon>
        <taxon>Craniata</taxon>
        <taxon>Vertebrata</taxon>
        <taxon>Euteleostomi</taxon>
        <taxon>Mammalia</taxon>
        <taxon>Eutheria</taxon>
        <taxon>Euarchontoglires</taxon>
        <taxon>Glires</taxon>
        <taxon>Rodentia</taxon>
        <taxon>Myomorpha</taxon>
        <taxon>Muroidea</taxon>
        <taxon>Muridae</taxon>
        <taxon>Murinae</taxon>
        <taxon>Rattus</taxon>
    </lineage>
</organism>
<reference evidence="1 2" key="1">
    <citation type="submission" date="2005-09" db="EMBL/GenBank/DDBJ databases">
        <authorList>
            <person name="Mural R.J."/>
            <person name="Li P.W."/>
            <person name="Adams M.D."/>
            <person name="Amanatides P.G."/>
            <person name="Baden-Tillson H."/>
            <person name="Barnstead M."/>
            <person name="Chin S.H."/>
            <person name="Dew I."/>
            <person name="Evans C.A."/>
            <person name="Ferriera S."/>
            <person name="Flanigan M."/>
            <person name="Fosler C."/>
            <person name="Glodek A."/>
            <person name="Gu Z."/>
            <person name="Holt R.A."/>
            <person name="Jennings D."/>
            <person name="Kraft C.L."/>
            <person name="Lu F."/>
            <person name="Nguyen T."/>
            <person name="Nusskern D.R."/>
            <person name="Pfannkoch C.M."/>
            <person name="Sitter C."/>
            <person name="Sutton G.G."/>
            <person name="Venter J.C."/>
            <person name="Wang Z."/>
            <person name="Woodage T."/>
            <person name="Zheng X.H."/>
            <person name="Zhong F."/>
        </authorList>
    </citation>
    <scope>NUCLEOTIDE SEQUENCE [LARGE SCALE GENOMIC DNA]</scope>
    <source>
        <strain>BN</strain>
        <strain evidence="2">Sprague-Dawley</strain>
    </source>
</reference>
<accession>A6IMD2</accession>
<dbReference type="EMBL" id="CH473964">
    <property type="protein sequence ID" value="EDM01657.1"/>
    <property type="molecule type" value="Genomic_DNA"/>
</dbReference>
<gene>
    <name evidence="1" type="ORF">rCG_29840</name>
</gene>
<dbReference type="AlphaFoldDB" id="A6IMD2"/>
<dbReference type="Proteomes" id="UP000234681">
    <property type="component" value="Chromosome 4"/>
</dbReference>
<evidence type="ECO:0000313" key="2">
    <source>
        <dbReference type="Proteomes" id="UP000234681"/>
    </source>
</evidence>
<sequence length="49" mass="5801">MKHHWPQAKGTWVSPWTFYFIKAAELQGCLGSHDHEFRQQAQDLRFGVE</sequence>